<evidence type="ECO:0000313" key="2">
    <source>
        <dbReference type="EMBL" id="SBW80930.1"/>
    </source>
</evidence>
<feature type="region of interest" description="Disordered" evidence="1">
    <location>
        <begin position="313"/>
        <end position="332"/>
    </location>
</feature>
<reference evidence="3" key="1">
    <citation type="submission" date="2016-07" db="EMBL/GenBank/DDBJ databases">
        <authorList>
            <person name="Florea S."/>
            <person name="Webb J.S."/>
            <person name="Jaromczyk J."/>
            <person name="Schardl C.L."/>
        </authorList>
    </citation>
    <scope>NUCLEOTIDE SEQUENCE [LARGE SCALE GENOMIC DNA]</scope>
    <source>
        <strain evidence="3">1YdBTEX2</strain>
    </source>
</reference>
<protein>
    <submittedName>
        <fullName evidence="2">Uncharacterized protein</fullName>
    </submittedName>
</protein>
<sequence length="332" mass="36840">MTLIITVASPLFVIQAGDRLLTTQADGKTQQFDDKSNKNLIYEASDGILTISYCGAAFMRGKPTDEWIAEQLDTRIRVPTDGSDPWAMQLGGLGEQKQLHFDGVIKRIKEKLTRISQGELLSSGLTIVIAGWKRKRDKWKRVLIEISRSRSSLKLSNPVGFKERPGIKGNCGIDMVGSGCRPETEAFFDTEWKAIHERQGLPDLSAYEQYVSDVRDAMVATIKFASTIEKTVGANVHTATIYGPEYQSHMYCETHFFSDMPHPAVIETPTKIVSVADAGVTGWVLFPDIVKAPAYLVGTEHTQGRFTILRSNGSPSQAGVHHFQQTVPRRRA</sequence>
<gene>
    <name evidence="2" type="ORF">PVE_R1G3047</name>
</gene>
<proteinExistence type="predicted"/>
<evidence type="ECO:0000313" key="3">
    <source>
        <dbReference type="Proteomes" id="UP000245431"/>
    </source>
</evidence>
<dbReference type="Proteomes" id="UP000245431">
    <property type="component" value="Chromosome PVE_r1"/>
</dbReference>
<dbReference type="EMBL" id="LT599583">
    <property type="protein sequence ID" value="SBW80930.1"/>
    <property type="molecule type" value="Genomic_DNA"/>
</dbReference>
<name>A0A1D3JXX9_PSEVE</name>
<organism evidence="2 3">
    <name type="scientific">Pseudomonas veronii 1YdBTEX2</name>
    <dbReference type="NCBI Taxonomy" id="1295141"/>
    <lineage>
        <taxon>Bacteria</taxon>
        <taxon>Pseudomonadati</taxon>
        <taxon>Pseudomonadota</taxon>
        <taxon>Gammaproteobacteria</taxon>
        <taxon>Pseudomonadales</taxon>
        <taxon>Pseudomonadaceae</taxon>
        <taxon>Pseudomonas</taxon>
    </lineage>
</organism>
<evidence type="ECO:0000256" key="1">
    <source>
        <dbReference type="SAM" id="MobiDB-lite"/>
    </source>
</evidence>
<accession>A0A1D3JXX9</accession>
<dbReference type="AlphaFoldDB" id="A0A1D3JXX9"/>